<protein>
    <submittedName>
        <fullName evidence="5">Protein RALF-like 33</fullName>
    </submittedName>
</protein>
<organism evidence="5 6">
    <name type="scientific">Apostasia shenzhenica</name>
    <dbReference type="NCBI Taxonomy" id="1088818"/>
    <lineage>
        <taxon>Eukaryota</taxon>
        <taxon>Viridiplantae</taxon>
        <taxon>Streptophyta</taxon>
        <taxon>Embryophyta</taxon>
        <taxon>Tracheophyta</taxon>
        <taxon>Spermatophyta</taxon>
        <taxon>Magnoliopsida</taxon>
        <taxon>Liliopsida</taxon>
        <taxon>Asparagales</taxon>
        <taxon>Orchidaceae</taxon>
        <taxon>Apostasioideae</taxon>
        <taxon>Apostasia</taxon>
    </lineage>
</organism>
<dbReference type="GO" id="GO:0009506">
    <property type="term" value="C:plasmodesma"/>
    <property type="evidence" value="ECO:0007669"/>
    <property type="project" value="TreeGrafter"/>
</dbReference>
<dbReference type="GO" id="GO:0005179">
    <property type="term" value="F:hormone activity"/>
    <property type="evidence" value="ECO:0007669"/>
    <property type="project" value="UniProtKB-KW"/>
</dbReference>
<dbReference type="OrthoDB" id="1613518at2759"/>
<dbReference type="InterPro" id="IPR008801">
    <property type="entry name" value="RALF"/>
</dbReference>
<dbReference type="EMBL" id="KZ451911">
    <property type="protein sequence ID" value="PKA62954.1"/>
    <property type="molecule type" value="Genomic_DNA"/>
</dbReference>
<dbReference type="PANTHER" id="PTHR33136:SF13">
    <property type="entry name" value="OS10G0328900 PROTEIN"/>
    <property type="match status" value="1"/>
</dbReference>
<evidence type="ECO:0000313" key="5">
    <source>
        <dbReference type="EMBL" id="PKA62954.1"/>
    </source>
</evidence>
<keyword evidence="6" id="KW-1185">Reference proteome</keyword>
<keyword evidence="2" id="KW-0372">Hormone</keyword>
<reference evidence="5 6" key="1">
    <citation type="journal article" date="2017" name="Nature">
        <title>The Apostasia genome and the evolution of orchids.</title>
        <authorList>
            <person name="Zhang G.Q."/>
            <person name="Liu K.W."/>
            <person name="Li Z."/>
            <person name="Lohaus R."/>
            <person name="Hsiao Y.Y."/>
            <person name="Niu S.C."/>
            <person name="Wang J.Y."/>
            <person name="Lin Y.C."/>
            <person name="Xu Q."/>
            <person name="Chen L.J."/>
            <person name="Yoshida K."/>
            <person name="Fujiwara S."/>
            <person name="Wang Z.W."/>
            <person name="Zhang Y.Q."/>
            <person name="Mitsuda N."/>
            <person name="Wang M."/>
            <person name="Liu G.H."/>
            <person name="Pecoraro L."/>
            <person name="Huang H.X."/>
            <person name="Xiao X.J."/>
            <person name="Lin M."/>
            <person name="Wu X.Y."/>
            <person name="Wu W.L."/>
            <person name="Chen Y.Y."/>
            <person name="Chang S.B."/>
            <person name="Sakamoto S."/>
            <person name="Ohme-Takagi M."/>
            <person name="Yagi M."/>
            <person name="Zeng S.J."/>
            <person name="Shen C.Y."/>
            <person name="Yeh C.M."/>
            <person name="Luo Y.B."/>
            <person name="Tsai W.C."/>
            <person name="Van de Peer Y."/>
            <person name="Liu Z.J."/>
        </authorList>
    </citation>
    <scope>NUCLEOTIDE SEQUENCE [LARGE SCALE GENOMIC DNA]</scope>
    <source>
        <strain evidence="6">cv. Shenzhen</strain>
        <tissue evidence="5">Stem</tissue>
    </source>
</reference>
<dbReference type="GO" id="GO:0019722">
    <property type="term" value="P:calcium-mediated signaling"/>
    <property type="evidence" value="ECO:0007669"/>
    <property type="project" value="TreeGrafter"/>
</dbReference>
<dbReference type="AlphaFoldDB" id="A0A2I0B583"/>
<keyword evidence="3" id="KW-0732">Signal</keyword>
<dbReference type="PANTHER" id="PTHR33136">
    <property type="entry name" value="RAPID ALKALINIZATION FACTOR-LIKE"/>
    <property type="match status" value="1"/>
</dbReference>
<dbReference type="Pfam" id="PF05498">
    <property type="entry name" value="RALF"/>
    <property type="match status" value="1"/>
</dbReference>
<evidence type="ECO:0000313" key="6">
    <source>
        <dbReference type="Proteomes" id="UP000236161"/>
    </source>
</evidence>
<evidence type="ECO:0000256" key="3">
    <source>
        <dbReference type="ARBA" id="ARBA00022729"/>
    </source>
</evidence>
<accession>A0A2I0B583</accession>
<gene>
    <name evidence="5" type="primary">RALFL33</name>
    <name evidence="5" type="ORF">AXF42_Ash007750</name>
</gene>
<evidence type="ECO:0000256" key="1">
    <source>
        <dbReference type="ARBA" id="ARBA00009178"/>
    </source>
</evidence>
<keyword evidence="4" id="KW-1015">Disulfide bond</keyword>
<proteinExistence type="inferred from homology"/>
<comment type="similarity">
    <text evidence="1">Belongs to the plant rapid alkalinization factor (RALF) family.</text>
</comment>
<dbReference type="STRING" id="1088818.A0A2I0B583"/>
<evidence type="ECO:0000256" key="2">
    <source>
        <dbReference type="ARBA" id="ARBA00022702"/>
    </source>
</evidence>
<evidence type="ECO:0000256" key="4">
    <source>
        <dbReference type="ARBA" id="ARBA00023157"/>
    </source>
</evidence>
<dbReference type="Proteomes" id="UP000236161">
    <property type="component" value="Unassembled WGS sequence"/>
</dbReference>
<sequence>MFPLFLVGERDRAVSALMAASRVSALMEESRVSAMLIIAIALVQALLVPLAAAGSGEAVVGWIPGRSACHGTIAECLGGDEFDLATESSRRILAISQYISYNCLKHGSVPCSLRGASYYNCRPGAQANPYSRGCLRITMCRM</sequence>
<name>A0A2I0B583_9ASPA</name>